<evidence type="ECO:0000313" key="2">
    <source>
        <dbReference type="Proteomes" id="UP000693946"/>
    </source>
</evidence>
<accession>A0AAV6QJS1</accession>
<protein>
    <submittedName>
        <fullName evidence="1">Uncharacterized protein</fullName>
    </submittedName>
</protein>
<comment type="caution">
    <text evidence="1">The sequence shown here is derived from an EMBL/GenBank/DDBJ whole genome shotgun (WGS) entry which is preliminary data.</text>
</comment>
<proteinExistence type="predicted"/>
<dbReference type="EMBL" id="JAGKHQ010000016">
    <property type="protein sequence ID" value="KAG7493248.1"/>
    <property type="molecule type" value="Genomic_DNA"/>
</dbReference>
<sequence>MHNSDSRYPPPRLAAICCCRLTDTSTPNRDWSSRAVGESAELSLSVLTGRSVLSDRTIVMASLWRTSPDFIAINHVREDTDIHTCSAAGTLVAQFLVPSPLNVEGFTLHHCVCVCVSTVAYRRARRRIPIVRKALRATITAGLSSLLCEVVTDETSGLLLMLNGRRRVGGGVVKGRTDGRVRPGANYHARLHGIFKDNEPSAAAIHQL</sequence>
<name>A0AAV6QJS1_SOLSE</name>
<evidence type="ECO:0000313" key="1">
    <source>
        <dbReference type="EMBL" id="KAG7493248.1"/>
    </source>
</evidence>
<organism evidence="1 2">
    <name type="scientific">Solea senegalensis</name>
    <name type="common">Senegalese sole</name>
    <dbReference type="NCBI Taxonomy" id="28829"/>
    <lineage>
        <taxon>Eukaryota</taxon>
        <taxon>Metazoa</taxon>
        <taxon>Chordata</taxon>
        <taxon>Craniata</taxon>
        <taxon>Vertebrata</taxon>
        <taxon>Euteleostomi</taxon>
        <taxon>Actinopterygii</taxon>
        <taxon>Neopterygii</taxon>
        <taxon>Teleostei</taxon>
        <taxon>Neoteleostei</taxon>
        <taxon>Acanthomorphata</taxon>
        <taxon>Carangaria</taxon>
        <taxon>Pleuronectiformes</taxon>
        <taxon>Pleuronectoidei</taxon>
        <taxon>Soleidae</taxon>
        <taxon>Solea</taxon>
    </lineage>
</organism>
<dbReference type="AlphaFoldDB" id="A0AAV6QJS1"/>
<keyword evidence="2" id="KW-1185">Reference proteome</keyword>
<dbReference type="Proteomes" id="UP000693946">
    <property type="component" value="Linkage Group LG4"/>
</dbReference>
<reference evidence="1 2" key="1">
    <citation type="journal article" date="2021" name="Sci. Rep.">
        <title>Chromosome anchoring in Senegalese sole (Solea senegalensis) reveals sex-associated markers and genome rearrangements in flatfish.</title>
        <authorList>
            <person name="Guerrero-Cozar I."/>
            <person name="Gomez-Garrido J."/>
            <person name="Berbel C."/>
            <person name="Martinez-Blanch J.F."/>
            <person name="Alioto T."/>
            <person name="Claros M.G."/>
            <person name="Gagnaire P.A."/>
            <person name="Manchado M."/>
        </authorList>
    </citation>
    <scope>NUCLEOTIDE SEQUENCE [LARGE SCALE GENOMIC DNA]</scope>
    <source>
        <strain evidence="1">Sse05_10M</strain>
    </source>
</reference>
<gene>
    <name evidence="1" type="ORF">JOB18_004426</name>
</gene>